<evidence type="ECO:0000313" key="2">
    <source>
        <dbReference type="EMBL" id="GGO74681.1"/>
    </source>
</evidence>
<keyword evidence="1" id="KW-0732">Signal</keyword>
<name>A0A917Z6U5_9ALTE</name>
<reference evidence="2" key="1">
    <citation type="journal article" date="2014" name="Int. J. Syst. Evol. Microbiol.">
        <title>Complete genome sequence of Corynebacterium casei LMG S-19264T (=DSM 44701T), isolated from a smear-ripened cheese.</title>
        <authorList>
            <consortium name="US DOE Joint Genome Institute (JGI-PGF)"/>
            <person name="Walter F."/>
            <person name="Albersmeier A."/>
            <person name="Kalinowski J."/>
            <person name="Ruckert C."/>
        </authorList>
    </citation>
    <scope>NUCLEOTIDE SEQUENCE</scope>
    <source>
        <strain evidence="2">CGMCC 1.7086</strain>
    </source>
</reference>
<gene>
    <name evidence="2" type="ORF">GCM10010982_38070</name>
</gene>
<reference evidence="2" key="2">
    <citation type="submission" date="2020-09" db="EMBL/GenBank/DDBJ databases">
        <authorList>
            <person name="Sun Q."/>
            <person name="Zhou Y."/>
        </authorList>
    </citation>
    <scope>NUCLEOTIDE SEQUENCE</scope>
    <source>
        <strain evidence="2">CGMCC 1.7086</strain>
    </source>
</reference>
<dbReference type="RefSeq" id="WP_188699031.1">
    <property type="nucleotide sequence ID" value="NZ_BMLS01000009.1"/>
</dbReference>
<proteinExistence type="predicted"/>
<feature type="signal peptide" evidence="1">
    <location>
        <begin position="1"/>
        <end position="22"/>
    </location>
</feature>
<organism evidence="2 3">
    <name type="scientific">Bowmanella pacifica</name>
    <dbReference type="NCBI Taxonomy" id="502051"/>
    <lineage>
        <taxon>Bacteria</taxon>
        <taxon>Pseudomonadati</taxon>
        <taxon>Pseudomonadota</taxon>
        <taxon>Gammaproteobacteria</taxon>
        <taxon>Alteromonadales</taxon>
        <taxon>Alteromonadaceae</taxon>
        <taxon>Bowmanella</taxon>
    </lineage>
</organism>
<feature type="chain" id="PRO_5037985347" description="Peptidoglycan-binding protein, CsiV" evidence="1">
    <location>
        <begin position="23"/>
        <end position="431"/>
    </location>
</feature>
<dbReference type="Pfam" id="PF10972">
    <property type="entry name" value="CsiV"/>
    <property type="match status" value="1"/>
</dbReference>
<dbReference type="Proteomes" id="UP000606935">
    <property type="component" value="Unassembled WGS sequence"/>
</dbReference>
<dbReference type="EMBL" id="BMLS01000009">
    <property type="protein sequence ID" value="GGO74681.1"/>
    <property type="molecule type" value="Genomic_DNA"/>
</dbReference>
<accession>A0A917Z6U5</accession>
<evidence type="ECO:0000313" key="3">
    <source>
        <dbReference type="Proteomes" id="UP000606935"/>
    </source>
</evidence>
<keyword evidence="3" id="KW-1185">Reference proteome</keyword>
<comment type="caution">
    <text evidence="2">The sequence shown here is derived from an EMBL/GenBank/DDBJ whole genome shotgun (WGS) entry which is preliminary data.</text>
</comment>
<evidence type="ECO:0008006" key="4">
    <source>
        <dbReference type="Google" id="ProtNLM"/>
    </source>
</evidence>
<dbReference type="AlphaFoldDB" id="A0A917Z6U5"/>
<dbReference type="InterPro" id="IPR021241">
    <property type="entry name" value="CsiV"/>
</dbReference>
<sequence length="431" mass="48584">MQTRRAPLIGLMMALFAAPGQAQNQDWWFEVEVVLYKQGQAVEALDEQFPQPVATPYDRRAMDLLSPLLHPDTSALRAALPTCQPGESKDALPFAVADTQLLEEVQQQLDESAKQPASVIQGSISAQDPMSDFPAHIVAALPNADLPAWRNEDFVDLYPLMRTGCQYDFELAWLDDLVVPHPRAEDFVEQAPTWPNGEEKPYALTPYLLPTEQLQLSQLARDLYRQRGIAPLMHLAWRQPVKFGRSKAQAMRLFAGRNFAKSYDLNGYTIQPEEQVTLQESADTPVEALDLMAQVEQALAGPLVLETQPTEALPETESTNELWELDGLFKVYLQYINRVPYLHIDADMVYRKEGQPGLMGTKPMQIALAEQGQLAPADAASGQYQLYGMPFDQLRRIISKQLHYFDHPMFGMVVEVRRYHPPEPPKEDAAQ</sequence>
<protein>
    <recommendedName>
        <fullName evidence="4">Peptidoglycan-binding protein, CsiV</fullName>
    </recommendedName>
</protein>
<evidence type="ECO:0000256" key="1">
    <source>
        <dbReference type="SAM" id="SignalP"/>
    </source>
</evidence>